<accession>A0A3G5AAY5</accession>
<evidence type="ECO:0000313" key="1">
    <source>
        <dbReference type="EMBL" id="AYV84405.1"/>
    </source>
</evidence>
<dbReference type="EMBL" id="MK072406">
    <property type="protein sequence ID" value="AYV84405.1"/>
    <property type="molecule type" value="Genomic_DNA"/>
</dbReference>
<organism evidence="1">
    <name type="scientific">Hyperionvirus sp</name>
    <dbReference type="NCBI Taxonomy" id="2487770"/>
    <lineage>
        <taxon>Viruses</taxon>
        <taxon>Varidnaviria</taxon>
        <taxon>Bamfordvirae</taxon>
        <taxon>Nucleocytoviricota</taxon>
        <taxon>Megaviricetes</taxon>
        <taxon>Imitervirales</taxon>
        <taxon>Mimiviridae</taxon>
        <taxon>Klosneuvirinae</taxon>
    </lineage>
</organism>
<protein>
    <submittedName>
        <fullName evidence="1">Uncharacterized protein</fullName>
    </submittedName>
</protein>
<sequence>MGFKCNGLGCKFVCRKKKEIDLHLTECILLRYQMSNIIGDKIIDYYSPNEHKSNNRFKIFMGSERDVFRKIPEEYMYMSRAYEWLNRDMGSRSFLKKKMYIQIYPEKKCWDSYSIYISENDPEDMTTENADLFGYIGKLYKQHDGSAALQLKRHMEYMPDHLSDKKIITKQLWSDIMSRHWYIQDAVQKEIDEQINQRGFAIKLPKSYDQFHPNVHASEIQTKIGSIKKTFKNISYTDSGYSTPKLVYNYVKRMYVIYSAIVNKYIYDFISVPALNDIIAAYLIGSKPLH</sequence>
<proteinExistence type="predicted"/>
<name>A0A3G5AAY5_9VIRU</name>
<reference evidence="1" key="1">
    <citation type="submission" date="2018-10" db="EMBL/GenBank/DDBJ databases">
        <title>Hidden diversity of soil giant viruses.</title>
        <authorList>
            <person name="Schulz F."/>
            <person name="Alteio L."/>
            <person name="Goudeau D."/>
            <person name="Ryan E.M."/>
            <person name="Malmstrom R.R."/>
            <person name="Blanchard J."/>
            <person name="Woyke T."/>
        </authorList>
    </citation>
    <scope>NUCLEOTIDE SEQUENCE</scope>
    <source>
        <strain evidence="1">HYV1</strain>
    </source>
</reference>
<gene>
    <name evidence="1" type="ORF">Hyperionvirus24_27</name>
</gene>